<dbReference type="InterPro" id="IPR012338">
    <property type="entry name" value="Beta-lactam/transpept-like"/>
</dbReference>
<name>A0A1X2GUL4_9FUNG</name>
<dbReference type="SUPFAM" id="SSF56601">
    <property type="entry name" value="beta-lactamase/transpeptidase-like"/>
    <property type="match status" value="1"/>
</dbReference>
<evidence type="ECO:0000259" key="2">
    <source>
        <dbReference type="Pfam" id="PF00144"/>
    </source>
</evidence>
<dbReference type="Pfam" id="PF00144">
    <property type="entry name" value="Beta-lactamase"/>
    <property type="match status" value="1"/>
</dbReference>
<dbReference type="AlphaFoldDB" id="A0A1X2GUL4"/>
<feature type="chain" id="PRO_5012801115" evidence="1">
    <location>
        <begin position="24"/>
        <end position="448"/>
    </location>
</feature>
<dbReference type="InterPro" id="IPR001466">
    <property type="entry name" value="Beta-lactam-related"/>
</dbReference>
<gene>
    <name evidence="3" type="ORF">DM01DRAFT_1332301</name>
</gene>
<dbReference type="PANTHER" id="PTHR43319:SF3">
    <property type="entry name" value="BETA-LACTAMASE-RELATED DOMAIN-CONTAINING PROTEIN"/>
    <property type="match status" value="1"/>
</dbReference>
<protein>
    <submittedName>
        <fullName evidence="3">Beta-lactamase/transpeptidase-like protein</fullName>
    </submittedName>
</protein>
<dbReference type="OrthoDB" id="5946976at2759"/>
<feature type="domain" description="Beta-lactamase-related" evidence="2">
    <location>
        <begin position="60"/>
        <end position="437"/>
    </location>
</feature>
<dbReference type="STRING" id="101127.A0A1X2GUL4"/>
<evidence type="ECO:0000256" key="1">
    <source>
        <dbReference type="SAM" id="SignalP"/>
    </source>
</evidence>
<sequence length="448" mass="49966">MPRWWTLTGVGLVGLIAVLVNIAQHQLEAPFLPWTCTFPMSACPASPMQGYVHPDYTSVKNTFADQLARGKDLGAGLAVYVRNELVIDLHGGWQSMHPRTPYTNDTLQLVYSSTKVLTAMVVAQFVQKGLLDYDATVATYWPEFAQGNKENVTLADLMQHAGGVGFMDAPLDLATVLDTEKFSALLARQPHNFQGSRVRAYHSMTLGWYVNELIRRVDPQGRTLGQFIQDDFNVNHGVEWHLKHNEALQSRFADHFELPAIGQLHDVYQVLKNGLDFFTFDLLLKHSKPYKTFINTMPDQDHAYHINNPKHRQYEGPSFNGYTNAVSMAKLAAMMANQGQALMAEEPDLLDKATFATAAEVQPVTHDVVIRMTMPLLKMGVGVFDLPLGDGEMMQFRGWSGAGGSLFFWNDQYQIGFGYTTNALIGAAPDSRTLPLLQQVVQQAKKSL</sequence>
<feature type="signal peptide" evidence="1">
    <location>
        <begin position="1"/>
        <end position="23"/>
    </location>
</feature>
<evidence type="ECO:0000313" key="3">
    <source>
        <dbReference type="EMBL" id="ORX61712.1"/>
    </source>
</evidence>
<comment type="caution">
    <text evidence="3">The sequence shown here is derived from an EMBL/GenBank/DDBJ whole genome shotgun (WGS) entry which is preliminary data.</text>
</comment>
<dbReference type="Gene3D" id="3.40.710.10">
    <property type="entry name" value="DD-peptidase/beta-lactamase superfamily"/>
    <property type="match status" value="1"/>
</dbReference>
<dbReference type="Proteomes" id="UP000242146">
    <property type="component" value="Unassembled WGS sequence"/>
</dbReference>
<proteinExistence type="predicted"/>
<keyword evidence="4" id="KW-1185">Reference proteome</keyword>
<organism evidence="3 4">
    <name type="scientific">Hesseltinella vesiculosa</name>
    <dbReference type="NCBI Taxonomy" id="101127"/>
    <lineage>
        <taxon>Eukaryota</taxon>
        <taxon>Fungi</taxon>
        <taxon>Fungi incertae sedis</taxon>
        <taxon>Mucoromycota</taxon>
        <taxon>Mucoromycotina</taxon>
        <taxon>Mucoromycetes</taxon>
        <taxon>Mucorales</taxon>
        <taxon>Cunninghamellaceae</taxon>
        <taxon>Hesseltinella</taxon>
    </lineage>
</organism>
<accession>A0A1X2GUL4</accession>
<dbReference type="PANTHER" id="PTHR43319">
    <property type="entry name" value="BETA-LACTAMASE-RELATED"/>
    <property type="match status" value="1"/>
</dbReference>
<keyword evidence="1" id="KW-0732">Signal</keyword>
<evidence type="ECO:0000313" key="4">
    <source>
        <dbReference type="Proteomes" id="UP000242146"/>
    </source>
</evidence>
<dbReference type="EMBL" id="MCGT01000003">
    <property type="protein sequence ID" value="ORX61712.1"/>
    <property type="molecule type" value="Genomic_DNA"/>
</dbReference>
<reference evidence="3 4" key="1">
    <citation type="submission" date="2016-07" db="EMBL/GenBank/DDBJ databases">
        <title>Pervasive Adenine N6-methylation of Active Genes in Fungi.</title>
        <authorList>
            <consortium name="DOE Joint Genome Institute"/>
            <person name="Mondo S.J."/>
            <person name="Dannebaum R.O."/>
            <person name="Kuo R.C."/>
            <person name="Labutti K."/>
            <person name="Haridas S."/>
            <person name="Kuo A."/>
            <person name="Salamov A."/>
            <person name="Ahrendt S.R."/>
            <person name="Lipzen A."/>
            <person name="Sullivan W."/>
            <person name="Andreopoulos W.B."/>
            <person name="Clum A."/>
            <person name="Lindquist E."/>
            <person name="Daum C."/>
            <person name="Ramamoorthy G.K."/>
            <person name="Gryganskyi A."/>
            <person name="Culley D."/>
            <person name="Magnuson J.K."/>
            <person name="James T.Y."/>
            <person name="O'Malley M.A."/>
            <person name="Stajich J.E."/>
            <person name="Spatafora J.W."/>
            <person name="Visel A."/>
            <person name="Grigoriev I.V."/>
        </authorList>
    </citation>
    <scope>NUCLEOTIDE SEQUENCE [LARGE SCALE GENOMIC DNA]</scope>
    <source>
        <strain evidence="3 4">NRRL 3301</strain>
    </source>
</reference>
<dbReference type="InterPro" id="IPR052907">
    <property type="entry name" value="Beta-lactamase/esterase"/>
</dbReference>